<evidence type="ECO:0000256" key="4">
    <source>
        <dbReference type="RuleBase" id="RU362039"/>
    </source>
</evidence>
<dbReference type="NCBIfam" id="TIGR00040">
    <property type="entry name" value="yfcE"/>
    <property type="match status" value="1"/>
</dbReference>
<evidence type="ECO:0000256" key="1">
    <source>
        <dbReference type="ARBA" id="ARBA00008950"/>
    </source>
</evidence>
<dbReference type="Gene3D" id="3.60.21.10">
    <property type="match status" value="1"/>
</dbReference>
<dbReference type="InterPro" id="IPR024654">
    <property type="entry name" value="Calcineurin-like_PHP_lpxH"/>
</dbReference>
<organism evidence="6 7">
    <name type="scientific">Oceanobacillus arenosus</name>
    <dbReference type="NCBI Taxonomy" id="1229153"/>
    <lineage>
        <taxon>Bacteria</taxon>
        <taxon>Bacillati</taxon>
        <taxon>Bacillota</taxon>
        <taxon>Bacilli</taxon>
        <taxon>Bacillales</taxon>
        <taxon>Bacillaceae</taxon>
        <taxon>Oceanobacillus</taxon>
    </lineage>
</organism>
<protein>
    <recommendedName>
        <fullName evidence="4">Phosphoesterase</fullName>
        <ecNumber evidence="4">3.1.4.-</ecNumber>
    </recommendedName>
</protein>
<dbReference type="OrthoDB" id="9800565at2"/>
<gene>
    <name evidence="6" type="ORF">CWR48_16595</name>
</gene>
<evidence type="ECO:0000313" key="6">
    <source>
        <dbReference type="EMBL" id="RDW16266.1"/>
    </source>
</evidence>
<keyword evidence="2 4" id="KW-0479">Metal-binding</keyword>
<dbReference type="GO" id="GO:0016787">
    <property type="term" value="F:hydrolase activity"/>
    <property type="evidence" value="ECO:0007669"/>
    <property type="project" value="UniProtKB-UniRule"/>
</dbReference>
<dbReference type="GO" id="GO:0046872">
    <property type="term" value="F:metal ion binding"/>
    <property type="evidence" value="ECO:0007669"/>
    <property type="project" value="UniProtKB-KW"/>
</dbReference>
<evidence type="ECO:0000256" key="2">
    <source>
        <dbReference type="ARBA" id="ARBA00022723"/>
    </source>
</evidence>
<accession>A0A3D8PJK2</accession>
<dbReference type="InterPro" id="IPR020935">
    <property type="entry name" value="PdiEstase_YfcE_CS"/>
</dbReference>
<dbReference type="Pfam" id="PF12850">
    <property type="entry name" value="Metallophos_2"/>
    <property type="match status" value="1"/>
</dbReference>
<keyword evidence="3" id="KW-0378">Hydrolase</keyword>
<dbReference type="EMBL" id="PIOC01000027">
    <property type="protein sequence ID" value="RDW16266.1"/>
    <property type="molecule type" value="Genomic_DNA"/>
</dbReference>
<name>A0A3D8PJK2_9BACI</name>
<dbReference type="EC" id="3.1.4.-" evidence="4"/>
<dbReference type="InterPro" id="IPR029052">
    <property type="entry name" value="Metallo-depent_PP-like"/>
</dbReference>
<evidence type="ECO:0000313" key="7">
    <source>
        <dbReference type="Proteomes" id="UP000257143"/>
    </source>
</evidence>
<keyword evidence="7" id="KW-1185">Reference proteome</keyword>
<dbReference type="AlphaFoldDB" id="A0A3D8PJK2"/>
<comment type="caution">
    <text evidence="6">The sequence shown here is derived from an EMBL/GenBank/DDBJ whole genome shotgun (WGS) entry which is preliminary data.</text>
</comment>
<evidence type="ECO:0000259" key="5">
    <source>
        <dbReference type="Pfam" id="PF12850"/>
    </source>
</evidence>
<comment type="cofactor">
    <cofactor evidence="4">
        <name>a divalent metal cation</name>
        <dbReference type="ChEBI" id="CHEBI:60240"/>
    </cofactor>
</comment>
<dbReference type="RefSeq" id="WP_115774454.1">
    <property type="nucleotide sequence ID" value="NZ_PIOC01000027.1"/>
</dbReference>
<comment type="similarity">
    <text evidence="1 4">Belongs to the metallophosphoesterase superfamily. YfcE family.</text>
</comment>
<dbReference type="PROSITE" id="PS01269">
    <property type="entry name" value="UPF0025"/>
    <property type="match status" value="1"/>
</dbReference>
<dbReference type="PANTHER" id="PTHR11124">
    <property type="entry name" value="VACUOLAR SORTING PROTEIN VPS29"/>
    <property type="match status" value="1"/>
</dbReference>
<reference evidence="7" key="1">
    <citation type="submission" date="2017-11" db="EMBL/GenBank/DDBJ databases">
        <authorList>
            <person name="Zhu W."/>
        </authorList>
    </citation>
    <scope>NUCLEOTIDE SEQUENCE [LARGE SCALE GENOMIC DNA]</scope>
    <source>
        <strain evidence="7">CAU 1183</strain>
    </source>
</reference>
<feature type="domain" description="Calcineurin-like phosphoesterase" evidence="5">
    <location>
        <begin position="3"/>
        <end position="144"/>
    </location>
</feature>
<proteinExistence type="inferred from homology"/>
<dbReference type="InterPro" id="IPR000979">
    <property type="entry name" value="Phosphodiesterase_MJ0936/Vps29"/>
</dbReference>
<dbReference type="Proteomes" id="UP000257143">
    <property type="component" value="Unassembled WGS sequence"/>
</dbReference>
<evidence type="ECO:0000256" key="3">
    <source>
        <dbReference type="ARBA" id="ARBA00022801"/>
    </source>
</evidence>
<dbReference type="SUPFAM" id="SSF56300">
    <property type="entry name" value="Metallo-dependent phosphatases"/>
    <property type="match status" value="1"/>
</dbReference>
<sequence>MTKVLIMSDSHGLREEITMIKTRHQVDYLIHCGDSELEPDAVELEGFYTVAGNCDFDQRYANEQIIKIDPFTFYVTHGHLLGVKTDLTKLSMRAKEAGADVICFGHTHLAGTLQKEQQIYINPGSIRLPRRREEKTYVVMEWEKTDDIKIHFYALDGSEVPDLCKQVTL</sequence>